<proteinExistence type="predicted"/>
<reference evidence="2" key="1">
    <citation type="submission" date="2023-04" db="EMBL/GenBank/DDBJ databases">
        <title>Colletotrichum limetticola genome sequence.</title>
        <authorList>
            <person name="Baroncelli R."/>
        </authorList>
    </citation>
    <scope>NUCLEOTIDE SEQUENCE</scope>
    <source>
        <strain evidence="2">KLA-Anderson</strain>
    </source>
</reference>
<keyword evidence="3" id="KW-1185">Reference proteome</keyword>
<dbReference type="Proteomes" id="UP001169217">
    <property type="component" value="Unassembled WGS sequence"/>
</dbReference>
<feature type="compositionally biased region" description="Polar residues" evidence="1">
    <location>
        <begin position="1"/>
        <end position="10"/>
    </location>
</feature>
<organism evidence="2 3">
    <name type="scientific">Colletotrichum limetticola</name>
    <dbReference type="NCBI Taxonomy" id="1209924"/>
    <lineage>
        <taxon>Eukaryota</taxon>
        <taxon>Fungi</taxon>
        <taxon>Dikarya</taxon>
        <taxon>Ascomycota</taxon>
        <taxon>Pezizomycotina</taxon>
        <taxon>Sordariomycetes</taxon>
        <taxon>Hypocreomycetidae</taxon>
        <taxon>Glomerellales</taxon>
        <taxon>Glomerellaceae</taxon>
        <taxon>Colletotrichum</taxon>
        <taxon>Colletotrichum acutatum species complex</taxon>
    </lineage>
</organism>
<gene>
    <name evidence="2" type="ORF">CLIM01_00352</name>
</gene>
<accession>A0ABQ9QED2</accession>
<feature type="region of interest" description="Disordered" evidence="1">
    <location>
        <begin position="1"/>
        <end position="29"/>
    </location>
</feature>
<sequence length="29" mass="3271">MAQNRLTVGSSHVVYARKPEEQKEAQAEI</sequence>
<evidence type="ECO:0000313" key="3">
    <source>
        <dbReference type="Proteomes" id="UP001169217"/>
    </source>
</evidence>
<comment type="caution">
    <text evidence="2">The sequence shown here is derived from an EMBL/GenBank/DDBJ whole genome shotgun (WGS) entry which is preliminary data.</text>
</comment>
<dbReference type="EMBL" id="JARUPT010000005">
    <property type="protein sequence ID" value="KAK0382204.1"/>
    <property type="molecule type" value="Genomic_DNA"/>
</dbReference>
<name>A0ABQ9QED2_9PEZI</name>
<protein>
    <submittedName>
        <fullName evidence="2">UMTA protein</fullName>
    </submittedName>
</protein>
<evidence type="ECO:0000256" key="1">
    <source>
        <dbReference type="SAM" id="MobiDB-lite"/>
    </source>
</evidence>
<evidence type="ECO:0000313" key="2">
    <source>
        <dbReference type="EMBL" id="KAK0382204.1"/>
    </source>
</evidence>
<feature type="compositionally biased region" description="Basic and acidic residues" evidence="1">
    <location>
        <begin position="17"/>
        <end position="29"/>
    </location>
</feature>